<dbReference type="KEGG" id="aue:C5O00_08885"/>
<name>A0A2S0HYL5_9FLAO</name>
<accession>A0A2S0HYL5</accession>
<proteinExistence type="predicted"/>
<protein>
    <recommendedName>
        <fullName evidence="3">Carboxypeptidase-like regulatory domain-containing protein</fullName>
    </recommendedName>
</protein>
<dbReference type="RefSeq" id="WP_105216524.1">
    <property type="nucleotide sequence ID" value="NZ_CP027062.1"/>
</dbReference>
<dbReference type="Proteomes" id="UP000238442">
    <property type="component" value="Chromosome"/>
</dbReference>
<keyword evidence="2" id="KW-1185">Reference proteome</keyword>
<gene>
    <name evidence="1" type="ORF">C5O00_08885</name>
</gene>
<dbReference type="EMBL" id="CP027062">
    <property type="protein sequence ID" value="AVI51283.1"/>
    <property type="molecule type" value="Genomic_DNA"/>
</dbReference>
<dbReference type="OrthoDB" id="1427655at2"/>
<dbReference type="InterPro" id="IPR008969">
    <property type="entry name" value="CarboxyPept-like_regulatory"/>
</dbReference>
<evidence type="ECO:0008006" key="3">
    <source>
        <dbReference type="Google" id="ProtNLM"/>
    </source>
</evidence>
<dbReference type="AlphaFoldDB" id="A0A2S0HYL5"/>
<organism evidence="1 2">
    <name type="scientific">Pukyongia salina</name>
    <dbReference type="NCBI Taxonomy" id="2094025"/>
    <lineage>
        <taxon>Bacteria</taxon>
        <taxon>Pseudomonadati</taxon>
        <taxon>Bacteroidota</taxon>
        <taxon>Flavobacteriia</taxon>
        <taxon>Flavobacteriales</taxon>
        <taxon>Flavobacteriaceae</taxon>
        <taxon>Pukyongia</taxon>
    </lineage>
</organism>
<sequence length="256" mass="29088">MKIIILFLFVSLPIVVFAQDGEKILLQGKITNEKDVEGIHILNRSSRYNSVTDPYGNFAITVKQGDTLLFSSVHYSPYEAEVTAEIFERGLLIVSLIELVNELDEVILGPDLSGNLQADLEKIEVKDPVNFQDLGLPGFTGTPQEKIVPVATAFFPTNVNIEAVYKHLSGYYRKLRLRRKWDAENLAVASMIDFYTPAFLDEVYGIPEDRVYDFVLFCVESTTIESEFYAGRYDNVLSEFQSKSLLYLDRMAEKKE</sequence>
<dbReference type="SUPFAM" id="SSF49464">
    <property type="entry name" value="Carboxypeptidase regulatory domain-like"/>
    <property type="match status" value="1"/>
</dbReference>
<evidence type="ECO:0000313" key="1">
    <source>
        <dbReference type="EMBL" id="AVI51283.1"/>
    </source>
</evidence>
<reference evidence="1 2" key="1">
    <citation type="submission" date="2018-02" db="EMBL/GenBank/DDBJ databases">
        <title>Genomic analysis of the strain RR4-38 isolated from a seawater recirculating aquaculture system.</title>
        <authorList>
            <person name="Kim Y.-S."/>
            <person name="Jang Y.H."/>
            <person name="Kim K.-H."/>
        </authorList>
    </citation>
    <scope>NUCLEOTIDE SEQUENCE [LARGE SCALE GENOMIC DNA]</scope>
    <source>
        <strain evidence="1 2">RR4-38</strain>
    </source>
</reference>
<evidence type="ECO:0000313" key="2">
    <source>
        <dbReference type="Proteomes" id="UP000238442"/>
    </source>
</evidence>